<keyword evidence="2 5" id="KW-0805">Transcription regulation</keyword>
<dbReference type="AlphaFoldDB" id="A0A7Z7HR20"/>
<evidence type="ECO:0000256" key="5">
    <source>
        <dbReference type="HAMAP-Rule" id="MF_00081"/>
    </source>
</evidence>
<proteinExistence type="inferred from homology"/>
<accession>A0A7Z7HR20</accession>
<evidence type="ECO:0000313" key="8">
    <source>
        <dbReference type="EMBL" id="SMB24865.1"/>
    </source>
</evidence>
<dbReference type="HAMAP" id="MF_00081">
    <property type="entry name" value="HrcA"/>
    <property type="match status" value="1"/>
</dbReference>
<keyword evidence="3 5" id="KW-0346">Stress response</keyword>
<keyword evidence="9" id="KW-1185">Reference proteome</keyword>
<keyword evidence="4 5" id="KW-0804">Transcription</keyword>
<dbReference type="InterPro" id="IPR029016">
    <property type="entry name" value="GAF-like_dom_sf"/>
</dbReference>
<dbReference type="EMBL" id="LT837803">
    <property type="protein sequence ID" value="SMB24865.1"/>
    <property type="molecule type" value="Genomic_DNA"/>
</dbReference>
<evidence type="ECO:0000313" key="9">
    <source>
        <dbReference type="Proteomes" id="UP000242886"/>
    </source>
</evidence>
<evidence type="ECO:0000256" key="1">
    <source>
        <dbReference type="ARBA" id="ARBA00022491"/>
    </source>
</evidence>
<evidence type="ECO:0000256" key="3">
    <source>
        <dbReference type="ARBA" id="ARBA00023016"/>
    </source>
</evidence>
<evidence type="ECO:0000256" key="4">
    <source>
        <dbReference type="ARBA" id="ARBA00023163"/>
    </source>
</evidence>
<feature type="domain" description="Heat-inducible transcription repressor HrcA C-terminal" evidence="6">
    <location>
        <begin position="108"/>
        <end position="327"/>
    </location>
</feature>
<dbReference type="InterPro" id="IPR036388">
    <property type="entry name" value="WH-like_DNA-bd_sf"/>
</dbReference>
<keyword evidence="1 5" id="KW-0678">Repressor</keyword>
<dbReference type="PANTHER" id="PTHR34824:SF1">
    <property type="entry name" value="HEAT-INDUCIBLE TRANSCRIPTION REPRESSOR HRCA"/>
    <property type="match status" value="1"/>
</dbReference>
<dbReference type="GO" id="GO:0003677">
    <property type="term" value="F:DNA binding"/>
    <property type="evidence" value="ECO:0007669"/>
    <property type="project" value="InterPro"/>
</dbReference>
<comment type="function">
    <text evidence="5">Negative regulator of class I heat shock genes (grpE-dnaK-dnaJ and groELS operons). Prevents heat-shock induction of these operons.</text>
</comment>
<dbReference type="Proteomes" id="UP000242886">
    <property type="component" value="Chromosome SDENCHOL"/>
</dbReference>
<reference evidence="8" key="1">
    <citation type="submission" date="2017-03" db="EMBL/GenBank/DDBJ databases">
        <authorList>
            <consortium name="AG Boll"/>
        </authorList>
    </citation>
    <scope>NUCLEOTIDE SEQUENCE [LARGE SCALE GENOMIC DNA]</scope>
    <source>
        <strain evidence="8">Chol</strain>
    </source>
</reference>
<dbReference type="SUPFAM" id="SSF55781">
    <property type="entry name" value="GAF domain-like"/>
    <property type="match status" value="1"/>
</dbReference>
<evidence type="ECO:0000259" key="7">
    <source>
        <dbReference type="Pfam" id="PF03444"/>
    </source>
</evidence>
<dbReference type="Gene3D" id="3.30.390.60">
    <property type="entry name" value="Heat-inducible transcription repressor hrca homolog, domain 3"/>
    <property type="match status" value="1"/>
</dbReference>
<dbReference type="Pfam" id="PF03444">
    <property type="entry name" value="WHD_HrcA"/>
    <property type="match status" value="1"/>
</dbReference>
<dbReference type="InterPro" id="IPR002571">
    <property type="entry name" value="HrcA"/>
</dbReference>
<comment type="similarity">
    <text evidence="5">Belongs to the HrcA family.</text>
</comment>
<dbReference type="SUPFAM" id="SSF46785">
    <property type="entry name" value="Winged helix' DNA-binding domain"/>
    <property type="match status" value="1"/>
</dbReference>
<organism evidence="8 9">
    <name type="scientific">Sterolibacterium denitrificans</name>
    <dbReference type="NCBI Taxonomy" id="157592"/>
    <lineage>
        <taxon>Bacteria</taxon>
        <taxon>Pseudomonadati</taxon>
        <taxon>Pseudomonadota</taxon>
        <taxon>Betaproteobacteria</taxon>
        <taxon>Nitrosomonadales</taxon>
        <taxon>Sterolibacteriaceae</taxon>
        <taxon>Sterolibacterium</taxon>
    </lineage>
</organism>
<dbReference type="NCBIfam" id="TIGR00331">
    <property type="entry name" value="hrcA"/>
    <property type="match status" value="1"/>
</dbReference>
<name>A0A7Z7HR20_9PROT</name>
<evidence type="ECO:0000256" key="2">
    <source>
        <dbReference type="ARBA" id="ARBA00023015"/>
    </source>
</evidence>
<protein>
    <recommendedName>
        <fullName evidence="5">Heat-inducible transcription repressor HrcA</fullName>
    </recommendedName>
</protein>
<dbReference type="PIRSF" id="PIRSF005485">
    <property type="entry name" value="HrcA"/>
    <property type="match status" value="1"/>
</dbReference>
<dbReference type="PANTHER" id="PTHR34824">
    <property type="entry name" value="HEAT-INDUCIBLE TRANSCRIPTION REPRESSOR HRCA"/>
    <property type="match status" value="1"/>
</dbReference>
<dbReference type="InterPro" id="IPR023120">
    <property type="entry name" value="WHTH_transcript_rep_HrcA_IDD"/>
</dbReference>
<sequence length="344" mass="37838">MYNIRMLDKRAQTLLKTLIERYIEDGQPVGSRTLSRHSTLDLSPATIRNVMSDLEEHGFISSPHTSAGRIPTARGYRLFVDSLLTVKPLERAEIHEIQGAIQPDQPQRVISQASQLLSQLSHFAGVVVAPRRQAPRIRQIEFLGLSEKRILLIIVTASGDVQNRILIPQHSYTAAELTEAANYLNQNCVGLDFGQVREQIYSELGQLRSDMSELMNAALAASSEAITESSSQYVISGERNLLEVADLSSDMTRLRELFALFEQKTSLMQLLDVSNRAEGVQIYIGGESGIAPLDECSVIASPYEIDGQVVGSIGVIGPTRMAYERMIPIVDITAKLLSGALSSN</sequence>
<gene>
    <name evidence="5 8" type="primary">hrcA</name>
    <name evidence="8" type="ORF">SDENCHOL_11159</name>
</gene>
<feature type="domain" description="Winged helix-turn-helix transcription repressor HrcA DNA-binding" evidence="7">
    <location>
        <begin position="7"/>
        <end position="78"/>
    </location>
</feature>
<dbReference type="InterPro" id="IPR021153">
    <property type="entry name" value="HrcA_C"/>
</dbReference>
<dbReference type="Gene3D" id="1.10.10.10">
    <property type="entry name" value="Winged helix-like DNA-binding domain superfamily/Winged helix DNA-binding domain"/>
    <property type="match status" value="1"/>
</dbReference>
<dbReference type="InterPro" id="IPR005104">
    <property type="entry name" value="WHTH_HrcA_DNA-bd"/>
</dbReference>
<dbReference type="GO" id="GO:0045892">
    <property type="term" value="P:negative regulation of DNA-templated transcription"/>
    <property type="evidence" value="ECO:0007669"/>
    <property type="project" value="UniProtKB-UniRule"/>
</dbReference>
<dbReference type="Pfam" id="PF01628">
    <property type="entry name" value="HrcA"/>
    <property type="match status" value="1"/>
</dbReference>
<dbReference type="InterPro" id="IPR036390">
    <property type="entry name" value="WH_DNA-bd_sf"/>
</dbReference>
<dbReference type="Gene3D" id="3.30.450.40">
    <property type="match status" value="1"/>
</dbReference>
<evidence type="ECO:0000259" key="6">
    <source>
        <dbReference type="Pfam" id="PF01628"/>
    </source>
</evidence>